<keyword evidence="2" id="KW-0326">Glycosidase</keyword>
<gene>
    <name evidence="5" type="ORF">HLH44_03545</name>
</gene>
<dbReference type="EMBL" id="JABEQP010000002">
    <property type="protein sequence ID" value="MBB2196545.1"/>
    <property type="molecule type" value="Genomic_DNA"/>
</dbReference>
<feature type="region of interest" description="Disordered" evidence="3">
    <location>
        <begin position="665"/>
        <end position="692"/>
    </location>
</feature>
<dbReference type="RefSeq" id="WP_183008133.1">
    <property type="nucleotide sequence ID" value="NZ_JABEQP010000002.1"/>
</dbReference>
<evidence type="ECO:0000259" key="4">
    <source>
        <dbReference type="Pfam" id="PF00150"/>
    </source>
</evidence>
<sequence length="1114" mass="117441">MATAVFTISLDQPAAEPAYVKWATVDGSASCMLNGRPDVARAEYTAARGYAVFAPGESQATVEIEVTDSVTSQQSLTLYLVLYDAYNCIASPDPVKCVISYNGSTTEAPGDDIDWYLPTGVAAQVDPLPDFFVYNSFSGPENARWASRDNPLARFAQWMTEPYARYYGERDLQCLRQCSAWDLTQNNLWGDLDPISLRMLRRSMFLAQKYGMTSLLSQHSNSMFALDGCVAVLGDGIFTERAFADTIAKIVGGFADIQGFVGTALNSEPWSGAPGLGDDVWWRFAAVGLAAVRAINNQIYVAIDAGTTGTLWNWATHNAGLATMRDPAGRAWIVSDIYLDSGTGAMASFWDDTEAQGDAFYYSKPVDQTLGPRRLELIIPWLRQNGWRLMIGESGFGWYDAYNQLSSAKWSAAADAYARACRENGVVLGLWTSGADFNYVYDVGDGLYLNRYPYITDPIGSSNRYGPYETGPEAPPFAAFRRWFGPDESVGYALKISATVTGGTCAVQCVAGFLPPWPVDATIDDAGMGGTVAGAIQIDAGMPNQARTVTYTAPAGACAVTIGLDATANIPIQPAALKLFLDQDLFPALGLSPSLVVWPVRLVKGYAGPCVTLLRSDGQAQQTFGFTLGGSPVDAIGAAVDASAVAAWDAGTPLVVRYHDQSGNGRDLGPYQGEDCQWSEDGSRGPDSTSSDYPRYMLARDVPYLVPHFGGDFGDYDVAARRANRMDVTLPIDGALTYSWVVAFGANIAVGQDDYIACYSYAGKNFVVGPNGIVQAVGAMTATAPAGLDLNNLNIVEVYYTGGGLLKNEAGTADNTTSTLPDGTVIAADLDAGTVAVTTPGGTATVYQASVAYPGSQYDLRWQDSDGHYNRLLAGWGGDSAWTVTDGNGRLTCWLNGAQTISLPAGGFLLDPYNGVLNIGWNRFYLSVTVADLIGVIAIPGPVTAAQRGVLYHSLLASLATGSVTGGSAGPAALPGSVMHVDGAGNLVLDVDVPGTDPAAANALWTQGGALMLSRTGDAVPLGQSALYLDAAGRVRVGVSVPDTDPDVPGALWCSGGVLLLSGAAASGNAGSVTHVDTAGHLIIDLDLPTADPRVKNALWMQGGILLLSVGTTS</sequence>
<name>A0A7W4JXP7_9PROT</name>
<evidence type="ECO:0000313" key="5">
    <source>
        <dbReference type="EMBL" id="MBB2196545.1"/>
    </source>
</evidence>
<reference evidence="5 6" key="1">
    <citation type="submission" date="2020-04" db="EMBL/GenBank/DDBJ databases">
        <title>Description of novel Gluconacetobacter.</title>
        <authorList>
            <person name="Sombolestani A."/>
        </authorList>
    </citation>
    <scope>NUCLEOTIDE SEQUENCE [LARGE SCALE GENOMIC DNA]</scope>
    <source>
        <strain evidence="5 6">LMG 22058</strain>
    </source>
</reference>
<dbReference type="Proteomes" id="UP000530320">
    <property type="component" value="Unassembled WGS sequence"/>
</dbReference>
<proteinExistence type="predicted"/>
<evidence type="ECO:0000313" key="6">
    <source>
        <dbReference type="Proteomes" id="UP000530320"/>
    </source>
</evidence>
<dbReference type="InterPro" id="IPR001547">
    <property type="entry name" value="Glyco_hydro_5"/>
</dbReference>
<protein>
    <submittedName>
        <fullName evidence="5">Cellulase family glycosylhydrolase</fullName>
    </submittedName>
</protein>
<evidence type="ECO:0000256" key="2">
    <source>
        <dbReference type="ARBA" id="ARBA00023295"/>
    </source>
</evidence>
<comment type="caution">
    <text evidence="5">The sequence shown here is derived from an EMBL/GenBank/DDBJ whole genome shotgun (WGS) entry which is preliminary data.</text>
</comment>
<accession>A0A7W4JXP7</accession>
<dbReference type="InterPro" id="IPR038081">
    <property type="entry name" value="CalX-like_sf"/>
</dbReference>
<dbReference type="InterPro" id="IPR017853">
    <property type="entry name" value="GH"/>
</dbReference>
<evidence type="ECO:0000256" key="3">
    <source>
        <dbReference type="SAM" id="MobiDB-lite"/>
    </source>
</evidence>
<dbReference type="Gene3D" id="2.60.40.2030">
    <property type="match status" value="1"/>
</dbReference>
<feature type="domain" description="Glycoside hydrolase family 5" evidence="4">
    <location>
        <begin position="175"/>
        <end position="435"/>
    </location>
</feature>
<organism evidence="5 6">
    <name type="scientific">Gluconacetobacter dulcium</name>
    <dbReference type="NCBI Taxonomy" id="2729096"/>
    <lineage>
        <taxon>Bacteria</taxon>
        <taxon>Pseudomonadati</taxon>
        <taxon>Pseudomonadota</taxon>
        <taxon>Alphaproteobacteria</taxon>
        <taxon>Acetobacterales</taxon>
        <taxon>Acetobacteraceae</taxon>
        <taxon>Gluconacetobacter</taxon>
    </lineage>
</organism>
<keyword evidence="1 5" id="KW-0378">Hydrolase</keyword>
<dbReference type="SUPFAM" id="SSF141072">
    <property type="entry name" value="CalX-like"/>
    <property type="match status" value="1"/>
</dbReference>
<dbReference type="GO" id="GO:0004553">
    <property type="term" value="F:hydrolase activity, hydrolyzing O-glycosyl compounds"/>
    <property type="evidence" value="ECO:0007669"/>
    <property type="project" value="InterPro"/>
</dbReference>
<dbReference type="Gene3D" id="3.20.20.80">
    <property type="entry name" value="Glycosidases"/>
    <property type="match status" value="1"/>
</dbReference>
<evidence type="ECO:0000256" key="1">
    <source>
        <dbReference type="ARBA" id="ARBA00022801"/>
    </source>
</evidence>
<dbReference type="GO" id="GO:0000272">
    <property type="term" value="P:polysaccharide catabolic process"/>
    <property type="evidence" value="ECO:0007669"/>
    <property type="project" value="InterPro"/>
</dbReference>
<dbReference type="AlphaFoldDB" id="A0A7W4JXP7"/>
<dbReference type="SUPFAM" id="SSF51445">
    <property type="entry name" value="(Trans)glycosidases"/>
    <property type="match status" value="1"/>
</dbReference>
<dbReference type="Pfam" id="PF00150">
    <property type="entry name" value="Cellulase"/>
    <property type="match status" value="1"/>
</dbReference>